<dbReference type="Proteomes" id="UP001108240">
    <property type="component" value="Unplaced"/>
</dbReference>
<feature type="domain" description="PRP1 splicing factor N-terminal" evidence="14">
    <location>
        <begin position="69"/>
        <end position="223"/>
    </location>
</feature>
<keyword evidence="12" id="KW-0175">Coiled coil</keyword>
<evidence type="ECO:0000256" key="5">
    <source>
        <dbReference type="ARBA" id="ARBA00022737"/>
    </source>
</evidence>
<keyword evidence="11" id="KW-0802">TPR repeat</keyword>
<evidence type="ECO:0000256" key="13">
    <source>
        <dbReference type="SAM" id="MobiDB-lite"/>
    </source>
</evidence>
<dbReference type="InterPro" id="IPR019734">
    <property type="entry name" value="TPR_rpt"/>
</dbReference>
<feature type="compositionally biased region" description="Basic and acidic residues" evidence="13">
    <location>
        <begin position="95"/>
        <end position="120"/>
    </location>
</feature>
<feature type="domain" description="Pre-mRNA-splicing factor Syf1/CRNKL1-like C-terminal HAT-repeats" evidence="15">
    <location>
        <begin position="491"/>
        <end position="646"/>
    </location>
</feature>
<feature type="region of interest" description="Disordered" evidence="13">
    <location>
        <begin position="14"/>
        <end position="55"/>
    </location>
</feature>
<dbReference type="InterPro" id="IPR003107">
    <property type="entry name" value="HAT"/>
</dbReference>
<dbReference type="GO" id="GO:0000244">
    <property type="term" value="P:spliceosomal tri-snRNP complex assembly"/>
    <property type="evidence" value="ECO:0007669"/>
    <property type="project" value="TreeGrafter"/>
</dbReference>
<dbReference type="FunFam" id="1.25.40.10:FF:003529">
    <property type="entry name" value="Uncharacterized protein"/>
    <property type="match status" value="1"/>
</dbReference>
<dbReference type="GO" id="GO:0071013">
    <property type="term" value="C:catalytic step 2 spliceosome"/>
    <property type="evidence" value="ECO:0007669"/>
    <property type="project" value="TreeGrafter"/>
</dbReference>
<evidence type="ECO:0000313" key="16">
    <source>
        <dbReference type="Ensembl" id="ENSCCRP00000127543.1"/>
    </source>
</evidence>
<feature type="region of interest" description="Disordered" evidence="13">
    <location>
        <begin position="78"/>
        <end position="150"/>
    </location>
</feature>
<comment type="subcellular location">
    <subcellularLocation>
        <location evidence="1">Nucleus</location>
    </subcellularLocation>
</comment>
<dbReference type="SUPFAM" id="SSF48452">
    <property type="entry name" value="TPR-like"/>
    <property type="match status" value="5"/>
</dbReference>
<dbReference type="Pfam" id="PF14559">
    <property type="entry name" value="TPR_19"/>
    <property type="match status" value="1"/>
</dbReference>
<evidence type="ECO:0000256" key="8">
    <source>
        <dbReference type="ARBA" id="ARBA00031070"/>
    </source>
</evidence>
<comment type="similarity">
    <text evidence="2">Belongs to the crooked-neck family.</text>
</comment>
<evidence type="ECO:0000256" key="10">
    <source>
        <dbReference type="ARBA" id="ARBA00046247"/>
    </source>
</evidence>
<feature type="compositionally biased region" description="Acidic residues" evidence="13">
    <location>
        <begin position="121"/>
        <end position="132"/>
    </location>
</feature>
<keyword evidence="17" id="KW-1185">Reference proteome</keyword>
<evidence type="ECO:0000256" key="12">
    <source>
        <dbReference type="SAM" id="Coils"/>
    </source>
</evidence>
<evidence type="ECO:0000256" key="2">
    <source>
        <dbReference type="ARBA" id="ARBA00008644"/>
    </source>
</evidence>
<feature type="coiled-coil region" evidence="12">
    <location>
        <begin position="159"/>
        <end position="202"/>
    </location>
</feature>
<dbReference type="InterPro" id="IPR011990">
    <property type="entry name" value="TPR-like_helical_dom_sf"/>
</dbReference>
<organism evidence="16 17">
    <name type="scientific">Cyprinus carpio carpio</name>
    <dbReference type="NCBI Taxonomy" id="630221"/>
    <lineage>
        <taxon>Eukaryota</taxon>
        <taxon>Metazoa</taxon>
        <taxon>Chordata</taxon>
        <taxon>Craniata</taxon>
        <taxon>Vertebrata</taxon>
        <taxon>Euteleostomi</taxon>
        <taxon>Actinopterygii</taxon>
        <taxon>Neopterygii</taxon>
        <taxon>Teleostei</taxon>
        <taxon>Ostariophysi</taxon>
        <taxon>Cypriniformes</taxon>
        <taxon>Cyprinidae</taxon>
        <taxon>Cyprininae</taxon>
        <taxon>Cyprinus</taxon>
    </lineage>
</organism>
<dbReference type="GO" id="GO:0046540">
    <property type="term" value="C:U4/U6 x U5 tri-snRNP complex"/>
    <property type="evidence" value="ECO:0007669"/>
    <property type="project" value="TreeGrafter"/>
</dbReference>
<dbReference type="InterPro" id="IPR055430">
    <property type="entry name" value="HAT_Syf1_CNRKL1_C"/>
</dbReference>
<dbReference type="InterPro" id="IPR010491">
    <property type="entry name" value="PRP1_N"/>
</dbReference>
<sequence length="1024" mass="114466">VSIKSSLLKRVVGSATMASATAKQPAKAASKAASGGTGGSAGGAPAMPLASPLMGGLNKKKKPFLGMAAPLGYVPGLGRGATGFTTRSDIGPARDANDPVDDRHAPPGKRTVGDQMKKNQEEDEEDLNDTNYDEFNGYAGSLFSSGPYEKDDEEADAIYAALDKRMDERRKERRELREKEEIEKYRMERPKIQQQFSDLKRKLAEVTEDEWLSIPEVGDARNKRQRNPRHEKLTPVPDSFFAKHLQTGENHTSVDPLQGQFAGLATPFPGGLNTPYPGGMTPEAGELDMRKIGQARNTLMDMRLSQVSDSVSGQTVVDPKGYLTDLNSMIPTHGGDISDIKKARLLLKSVRETNPHHPPAWIASARLEEVTGKLQVARNLIMKGTEMCPKSEDVWLEAARLQPGDTAKAVVAQAVRHLPQSVRIYIRAAELETDIRAKKRVLRKALENVSKSVRLWKIAVELEEPEDARIMLSRAVECCPTSVELWLALARLETYENARRVLNKARENIPTDRHIWITAAKLEEANGNTQMVEKIIDRAITSLRANGVEINREQWIQDAEECDKAGSVATCQAVIRAVIGIGIEEEDCKHTWMEDADSCVAHGALECARAIYAHALQVFPSKKSVWLRAAYFEKNHGTRESLEALLQRAVAHCPKAEVLWLMGAKSKWLAGDVPAARSILALAFQANPNSEEIWLAAVKLESENNEYERARRLLAKARSSAPTARVSGGPLTNWTTLGAISYEGLSCVITRHGPITGFKVFMKSVRLEWVLGNIDAAHELCTEALKHYEDFPKLWMMRGQIEEQSENIDKAREAYNQGLKKCPHSMSLWLLLSRLEERVGQLTRARAILEKARLKNPQTPEIWLESVRLEYRAGLKNISNTLMAKALQECPNSGILWAEAVFLEARPQRKTKSVDALKKCEHDPHVLLAVAKLFWSERKITKAREWFLRTVKIEPDLGDAWAFFYKFELQHGTEEQQQEVKKRCENAEPRHGELWCAESKHVLNWQKNIGEILVLVASKIKNTF</sequence>
<evidence type="ECO:0000256" key="6">
    <source>
        <dbReference type="ARBA" id="ARBA00023187"/>
    </source>
</evidence>
<dbReference type="SMART" id="SM00386">
    <property type="entry name" value="HAT"/>
    <property type="match status" value="13"/>
</dbReference>
<protein>
    <recommendedName>
        <fullName evidence="3">Pre-mRNA-processing factor 6</fullName>
    </recommendedName>
    <alternativeName>
        <fullName evidence="9">PRP6 homolog</fullName>
    </alternativeName>
    <alternativeName>
        <fullName evidence="8">U5 snRNP-associated 102 kDa protein</fullName>
    </alternativeName>
</protein>
<evidence type="ECO:0000256" key="1">
    <source>
        <dbReference type="ARBA" id="ARBA00004123"/>
    </source>
</evidence>
<evidence type="ECO:0000256" key="4">
    <source>
        <dbReference type="ARBA" id="ARBA00022664"/>
    </source>
</evidence>
<dbReference type="PROSITE" id="PS50005">
    <property type="entry name" value="TPR"/>
    <property type="match status" value="1"/>
</dbReference>
<keyword evidence="4" id="KW-0507">mRNA processing</keyword>
<dbReference type="Pfam" id="PF13428">
    <property type="entry name" value="TPR_14"/>
    <property type="match status" value="1"/>
</dbReference>
<reference evidence="16" key="1">
    <citation type="submission" date="2025-08" db="UniProtKB">
        <authorList>
            <consortium name="Ensembl"/>
        </authorList>
    </citation>
    <scope>IDENTIFICATION</scope>
</reference>
<feature type="coiled-coil region" evidence="12">
    <location>
        <begin position="801"/>
        <end position="852"/>
    </location>
</feature>
<dbReference type="Pfam" id="PF23231">
    <property type="entry name" value="HAT_Syf1_CNRKL1_C"/>
    <property type="match status" value="1"/>
</dbReference>
<feature type="compositionally biased region" description="Low complexity" evidence="13">
    <location>
        <begin position="43"/>
        <end position="55"/>
    </location>
</feature>
<dbReference type="Gene3D" id="1.25.40.10">
    <property type="entry name" value="Tetratricopeptide repeat domain"/>
    <property type="match status" value="5"/>
</dbReference>
<evidence type="ECO:0000256" key="9">
    <source>
        <dbReference type="ARBA" id="ARBA00032140"/>
    </source>
</evidence>
<dbReference type="PANTHER" id="PTHR11246">
    <property type="entry name" value="PRE-MRNA SPLICING FACTOR"/>
    <property type="match status" value="1"/>
</dbReference>
<dbReference type="PANTHER" id="PTHR11246:SF1">
    <property type="entry name" value="PRE-MRNA-PROCESSING FACTOR 6"/>
    <property type="match status" value="1"/>
</dbReference>
<dbReference type="InterPro" id="IPR045075">
    <property type="entry name" value="Syf1-like"/>
</dbReference>
<evidence type="ECO:0000259" key="15">
    <source>
        <dbReference type="Pfam" id="PF23231"/>
    </source>
</evidence>
<keyword evidence="5" id="KW-0677">Repeat</keyword>
<dbReference type="GeneTree" id="ENSGT00550000075016"/>
<accession>A0A9J7Z914</accession>
<name>A0A9J7Z914_CYPCA</name>
<dbReference type="OMA" id="DGWAWYY"/>
<evidence type="ECO:0000256" key="3">
    <source>
        <dbReference type="ARBA" id="ARBA00020235"/>
    </source>
</evidence>
<keyword evidence="6" id="KW-0508">mRNA splicing</keyword>
<dbReference type="FunFam" id="1.25.40.10:FF:000058">
    <property type="entry name" value="Pre-mRNA processing factor 6"/>
    <property type="match status" value="1"/>
</dbReference>
<dbReference type="Pfam" id="PF06424">
    <property type="entry name" value="PRP1_N"/>
    <property type="match status" value="1"/>
</dbReference>
<dbReference type="FunFam" id="1.25.40.10:FF:000054">
    <property type="entry name" value="Pre-mRNA processing factor 6"/>
    <property type="match status" value="1"/>
</dbReference>
<proteinExistence type="inferred from homology"/>
<evidence type="ECO:0000256" key="7">
    <source>
        <dbReference type="ARBA" id="ARBA00023242"/>
    </source>
</evidence>
<reference evidence="16" key="2">
    <citation type="submission" date="2025-09" db="UniProtKB">
        <authorList>
            <consortium name="Ensembl"/>
        </authorList>
    </citation>
    <scope>IDENTIFICATION</scope>
</reference>
<comment type="function">
    <text evidence="10">Involved in pre-mRNA splicing as component of the U4/U6-U5 tri-snRNP complex, one of the building blocks of the spliceosome. Enhances dihydrotestosterone-induced transactivation activity of AR, as well as dexamethasone-induced transactivation activity of NR3C1, but does not affect estrogen-induced transactivation.</text>
</comment>
<dbReference type="Ensembl" id="ENSCCRT00000202152.1">
    <property type="protein sequence ID" value="ENSCCRP00000127543.1"/>
    <property type="gene ID" value="ENSCCRG00000069504.1"/>
</dbReference>
<evidence type="ECO:0000256" key="11">
    <source>
        <dbReference type="PROSITE-ProRule" id="PRU00339"/>
    </source>
</evidence>
<feature type="compositionally biased region" description="Low complexity" evidence="13">
    <location>
        <begin position="17"/>
        <end position="34"/>
    </location>
</feature>
<dbReference type="AlphaFoldDB" id="A0A9J7Z914"/>
<evidence type="ECO:0000259" key="14">
    <source>
        <dbReference type="Pfam" id="PF06424"/>
    </source>
</evidence>
<evidence type="ECO:0000313" key="17">
    <source>
        <dbReference type="Proteomes" id="UP001108240"/>
    </source>
</evidence>
<keyword evidence="7" id="KW-0539">Nucleus</keyword>
<feature type="repeat" description="TPR" evidence="11">
    <location>
        <begin position="792"/>
        <end position="825"/>
    </location>
</feature>
<dbReference type="SMART" id="SM00028">
    <property type="entry name" value="TPR"/>
    <property type="match status" value="3"/>
</dbReference>